<proteinExistence type="predicted"/>
<protein>
    <submittedName>
        <fullName evidence="2">Uncharacterized protein</fullName>
    </submittedName>
</protein>
<name>X0T5J5_9ZZZZ</name>
<accession>X0T5J5</accession>
<reference evidence="2" key="1">
    <citation type="journal article" date="2014" name="Front. Microbiol.">
        <title>High frequency of phylogenetically diverse reductive dehalogenase-homologous genes in deep subseafloor sedimentary metagenomes.</title>
        <authorList>
            <person name="Kawai M."/>
            <person name="Futagami T."/>
            <person name="Toyoda A."/>
            <person name="Takaki Y."/>
            <person name="Nishi S."/>
            <person name="Hori S."/>
            <person name="Arai W."/>
            <person name="Tsubouchi T."/>
            <person name="Morono Y."/>
            <person name="Uchiyama I."/>
            <person name="Ito T."/>
            <person name="Fujiyama A."/>
            <person name="Inagaki F."/>
            <person name="Takami H."/>
        </authorList>
    </citation>
    <scope>NUCLEOTIDE SEQUENCE</scope>
    <source>
        <strain evidence="2">Expedition CK06-06</strain>
    </source>
</reference>
<dbReference type="EMBL" id="BARS01006053">
    <property type="protein sequence ID" value="GAF82601.1"/>
    <property type="molecule type" value="Genomic_DNA"/>
</dbReference>
<sequence>ESFMDGIDYVAIARTYGLNDEKKAKKLYSKALDITRMLVGDVPQNKLEADFPKELGDNYQDILQASRSKQWRESVDKNKENKPMKNKTKIREYLDNDMPLDELIDKYDMEESESYSQAMINPNTTGFKGKRKEYADADGDLAGDNGYGTSYAPDGENAYGTEDDKNVIVDADFIHDPNDDEAVE</sequence>
<feature type="non-terminal residue" evidence="2">
    <location>
        <position position="1"/>
    </location>
</feature>
<evidence type="ECO:0000313" key="2">
    <source>
        <dbReference type="EMBL" id="GAF82601.1"/>
    </source>
</evidence>
<comment type="caution">
    <text evidence="2">The sequence shown here is derived from an EMBL/GenBank/DDBJ whole genome shotgun (WGS) entry which is preliminary data.</text>
</comment>
<evidence type="ECO:0000256" key="1">
    <source>
        <dbReference type="SAM" id="MobiDB-lite"/>
    </source>
</evidence>
<dbReference type="AlphaFoldDB" id="X0T5J5"/>
<organism evidence="2">
    <name type="scientific">marine sediment metagenome</name>
    <dbReference type="NCBI Taxonomy" id="412755"/>
    <lineage>
        <taxon>unclassified sequences</taxon>
        <taxon>metagenomes</taxon>
        <taxon>ecological metagenomes</taxon>
    </lineage>
</organism>
<gene>
    <name evidence="2" type="ORF">S01H1_11844</name>
</gene>
<feature type="region of interest" description="Disordered" evidence="1">
    <location>
        <begin position="70"/>
        <end position="89"/>
    </location>
</feature>
<feature type="region of interest" description="Disordered" evidence="1">
    <location>
        <begin position="136"/>
        <end position="162"/>
    </location>
</feature>